<dbReference type="InterPro" id="IPR029063">
    <property type="entry name" value="SAM-dependent_MTases_sf"/>
</dbReference>
<keyword evidence="2" id="KW-0808">Transferase</keyword>
<sequence>MYRHAGSCPICETAVTFASGNAWYRDNLRCPLCWSVVRERALALALDAVAPDWRGLAIHESSPARRGISVKLRREAPGYVASQFFRFGCLEAMLRGGRHEDLAAQRFPDGRFDLVIALDVMEHVFEPAKVYREVYRTLKPGGYCLLTFPIDKNQAEAARRRAERTKLGFVRHLVEPPQYHGGSIGRARALVTFDYGYAIGHQIPKWAPFEVDIRHFHDEDHGILGEYTDVVICRRPA</sequence>
<keyword evidence="3" id="KW-1185">Reference proteome</keyword>
<name>A0A5J6ML83_9PROT</name>
<dbReference type="AlphaFoldDB" id="A0A5J6ML83"/>
<dbReference type="InterPro" id="IPR013216">
    <property type="entry name" value="Methyltransf_11"/>
</dbReference>
<feature type="domain" description="Methyltransferase type 11" evidence="1">
    <location>
        <begin position="99"/>
        <end position="145"/>
    </location>
</feature>
<dbReference type="SUPFAM" id="SSF53335">
    <property type="entry name" value="S-adenosyl-L-methionine-dependent methyltransferases"/>
    <property type="match status" value="1"/>
</dbReference>
<organism evidence="2 3">
    <name type="scientific">Hypericibacter terrae</name>
    <dbReference type="NCBI Taxonomy" id="2602015"/>
    <lineage>
        <taxon>Bacteria</taxon>
        <taxon>Pseudomonadati</taxon>
        <taxon>Pseudomonadota</taxon>
        <taxon>Alphaproteobacteria</taxon>
        <taxon>Rhodospirillales</taxon>
        <taxon>Dongiaceae</taxon>
        <taxon>Hypericibacter</taxon>
    </lineage>
</organism>
<evidence type="ECO:0000313" key="2">
    <source>
        <dbReference type="EMBL" id="QEX18342.1"/>
    </source>
</evidence>
<evidence type="ECO:0000259" key="1">
    <source>
        <dbReference type="Pfam" id="PF08241"/>
    </source>
</evidence>
<dbReference type="KEGG" id="htq:FRZ44_36470"/>
<dbReference type="EMBL" id="CP042906">
    <property type="protein sequence ID" value="QEX18342.1"/>
    <property type="molecule type" value="Genomic_DNA"/>
</dbReference>
<protein>
    <submittedName>
        <fullName evidence="2">Methyltransferase</fullName>
    </submittedName>
</protein>
<dbReference type="CDD" id="cd02440">
    <property type="entry name" value="AdoMet_MTases"/>
    <property type="match status" value="1"/>
</dbReference>
<proteinExistence type="predicted"/>
<dbReference type="Gene3D" id="3.40.50.150">
    <property type="entry name" value="Vaccinia Virus protein VP39"/>
    <property type="match status" value="1"/>
</dbReference>
<dbReference type="Proteomes" id="UP000326202">
    <property type="component" value="Chromosome"/>
</dbReference>
<dbReference type="GO" id="GO:0032259">
    <property type="term" value="P:methylation"/>
    <property type="evidence" value="ECO:0007669"/>
    <property type="project" value="UniProtKB-KW"/>
</dbReference>
<gene>
    <name evidence="2" type="ORF">FRZ44_36470</name>
</gene>
<dbReference type="Pfam" id="PF08241">
    <property type="entry name" value="Methyltransf_11"/>
    <property type="match status" value="1"/>
</dbReference>
<dbReference type="RefSeq" id="WP_151178509.1">
    <property type="nucleotide sequence ID" value="NZ_CP042906.1"/>
</dbReference>
<keyword evidence="2" id="KW-0489">Methyltransferase</keyword>
<reference evidence="2 3" key="1">
    <citation type="submission" date="2019-08" db="EMBL/GenBank/DDBJ databases">
        <title>Hyperibacter terrae gen. nov., sp. nov. and Hyperibacter viscosus sp. nov., two new members in the family Rhodospirillaceae isolated from the rhizosphere of Hypericum perforatum.</title>
        <authorList>
            <person name="Noviana Z."/>
        </authorList>
    </citation>
    <scope>NUCLEOTIDE SEQUENCE [LARGE SCALE GENOMIC DNA]</scope>
    <source>
        <strain evidence="2 3">R5913</strain>
    </source>
</reference>
<evidence type="ECO:0000313" key="3">
    <source>
        <dbReference type="Proteomes" id="UP000326202"/>
    </source>
</evidence>
<accession>A0A5J6ML83</accession>
<dbReference type="GO" id="GO:0008757">
    <property type="term" value="F:S-adenosylmethionine-dependent methyltransferase activity"/>
    <property type="evidence" value="ECO:0007669"/>
    <property type="project" value="InterPro"/>
</dbReference>
<dbReference type="OrthoDB" id="148175at2"/>